<feature type="region of interest" description="Disordered" evidence="1">
    <location>
        <begin position="61"/>
        <end position="92"/>
    </location>
</feature>
<keyword evidence="5" id="KW-1185">Reference proteome</keyword>
<sequence>MYSMIYEPDIPDNLLLLLFLKMLADGCVASVSPVRLISDGADFEENLGCEFSNKELDEEERVADESEGHHDSRQWFCQVPRPKMDRDTAASV</sequence>
<feature type="signal peptide" evidence="2">
    <location>
        <begin position="1"/>
        <end position="29"/>
    </location>
</feature>
<keyword evidence="2" id="KW-0732">Signal</keyword>
<protein>
    <submittedName>
        <fullName evidence="3">Uncharacterized protein</fullName>
    </submittedName>
</protein>
<reference evidence="3" key="1">
    <citation type="submission" date="2021-02" db="EMBL/GenBank/DDBJ databases">
        <authorList>
            <person name="Nowell W R."/>
        </authorList>
    </citation>
    <scope>NUCLEOTIDE SEQUENCE</scope>
</reference>
<gene>
    <name evidence="3" type="ORF">GPM918_LOCUS40999</name>
    <name evidence="4" type="ORF">SRO942_LOCUS42002</name>
</gene>
<accession>A0A815Z9A9</accession>
<dbReference type="Proteomes" id="UP000663829">
    <property type="component" value="Unassembled WGS sequence"/>
</dbReference>
<feature type="compositionally biased region" description="Basic and acidic residues" evidence="1">
    <location>
        <begin position="63"/>
        <end position="73"/>
    </location>
</feature>
<evidence type="ECO:0000256" key="1">
    <source>
        <dbReference type="SAM" id="MobiDB-lite"/>
    </source>
</evidence>
<organism evidence="3 5">
    <name type="scientific">Didymodactylos carnosus</name>
    <dbReference type="NCBI Taxonomy" id="1234261"/>
    <lineage>
        <taxon>Eukaryota</taxon>
        <taxon>Metazoa</taxon>
        <taxon>Spiralia</taxon>
        <taxon>Gnathifera</taxon>
        <taxon>Rotifera</taxon>
        <taxon>Eurotatoria</taxon>
        <taxon>Bdelloidea</taxon>
        <taxon>Philodinida</taxon>
        <taxon>Philodinidae</taxon>
        <taxon>Didymodactylos</taxon>
    </lineage>
</organism>
<proteinExistence type="predicted"/>
<comment type="caution">
    <text evidence="3">The sequence shown here is derived from an EMBL/GenBank/DDBJ whole genome shotgun (WGS) entry which is preliminary data.</text>
</comment>
<dbReference type="Proteomes" id="UP000681722">
    <property type="component" value="Unassembled WGS sequence"/>
</dbReference>
<feature type="chain" id="PRO_5035609234" evidence="2">
    <location>
        <begin position="30"/>
        <end position="92"/>
    </location>
</feature>
<evidence type="ECO:0000313" key="4">
    <source>
        <dbReference type="EMBL" id="CAF4446706.1"/>
    </source>
</evidence>
<evidence type="ECO:0000256" key="2">
    <source>
        <dbReference type="SAM" id="SignalP"/>
    </source>
</evidence>
<name>A0A815Z9A9_9BILA</name>
<evidence type="ECO:0000313" key="5">
    <source>
        <dbReference type="Proteomes" id="UP000663829"/>
    </source>
</evidence>
<dbReference type="EMBL" id="CAJNOQ010031384">
    <property type="protein sequence ID" value="CAF1579824.1"/>
    <property type="molecule type" value="Genomic_DNA"/>
</dbReference>
<evidence type="ECO:0000313" key="3">
    <source>
        <dbReference type="EMBL" id="CAF1579824.1"/>
    </source>
</evidence>
<dbReference type="EMBL" id="CAJOBC010097327">
    <property type="protein sequence ID" value="CAF4446706.1"/>
    <property type="molecule type" value="Genomic_DNA"/>
</dbReference>
<feature type="compositionally biased region" description="Basic and acidic residues" evidence="1">
    <location>
        <begin position="82"/>
        <end position="92"/>
    </location>
</feature>
<dbReference type="AlphaFoldDB" id="A0A815Z9A9"/>